<sequence length="314" mass="35482">MRIRVSYGTAITMGLIRARMLARPTTAYLMTYHDGRCRNNCAFCPQARESKADLKKLSRITWPDFDVEDVVEALPKGGFARICLQTVDYPGLVRDVLELLDLFEPLGIPVSVSITPVDRAALREFRSRNVDYVGVGLDVASERLYPEIKDSLYSWEDMWRFTGDVVDVFGQGRALVHLIIGLGETDREAVETIQRAYSVGAEVSLFAFTPVKGTRLENAKPPSLGRYRRIQVAHYLIREGLASIGDFRFEDGRLVSFGIDPDELASMIPPEVFATHGCPGCNRPYYNERPKGEPYNFPERPGEDYVMRVFRSLL</sequence>
<dbReference type="InterPro" id="IPR058240">
    <property type="entry name" value="rSAM_sf"/>
</dbReference>
<dbReference type="GO" id="GO:0051536">
    <property type="term" value="F:iron-sulfur cluster binding"/>
    <property type="evidence" value="ECO:0007669"/>
    <property type="project" value="UniProtKB-KW"/>
</dbReference>
<dbReference type="GO" id="GO:0046872">
    <property type="term" value="F:metal ion binding"/>
    <property type="evidence" value="ECO:0007669"/>
    <property type="project" value="UniProtKB-KW"/>
</dbReference>
<dbReference type="InterPro" id="IPR006638">
    <property type="entry name" value="Elp3/MiaA/NifB-like_rSAM"/>
</dbReference>
<dbReference type="SMART" id="SM00729">
    <property type="entry name" value="Elp3"/>
    <property type="match status" value="1"/>
</dbReference>
<dbReference type="PROSITE" id="PS51918">
    <property type="entry name" value="RADICAL_SAM"/>
    <property type="match status" value="1"/>
</dbReference>
<dbReference type="AlphaFoldDB" id="A0A218P2F5"/>
<reference evidence="6 7" key="1">
    <citation type="submission" date="2016-03" db="EMBL/GenBank/DDBJ databases">
        <title>Complete genome sequence of Thermococcus celer.</title>
        <authorList>
            <person name="Oger P.M."/>
        </authorList>
    </citation>
    <scope>NUCLEOTIDE SEQUENCE [LARGE SCALE GENOMIC DNA]</scope>
    <source>
        <strain evidence="6 7">Vu 13</strain>
    </source>
</reference>
<dbReference type="Proteomes" id="UP000197156">
    <property type="component" value="Chromosome"/>
</dbReference>
<evidence type="ECO:0000313" key="6">
    <source>
        <dbReference type="EMBL" id="ASI99116.1"/>
    </source>
</evidence>
<dbReference type="SFLD" id="SFLDS00029">
    <property type="entry name" value="Radical_SAM"/>
    <property type="match status" value="1"/>
</dbReference>
<gene>
    <name evidence="6" type="ORF">A3L02_05815</name>
</gene>
<dbReference type="Pfam" id="PF04055">
    <property type="entry name" value="Radical_SAM"/>
    <property type="match status" value="1"/>
</dbReference>
<evidence type="ECO:0000259" key="5">
    <source>
        <dbReference type="PROSITE" id="PS51918"/>
    </source>
</evidence>
<dbReference type="InterPro" id="IPR013785">
    <property type="entry name" value="Aldolase_TIM"/>
</dbReference>
<evidence type="ECO:0000256" key="4">
    <source>
        <dbReference type="ARBA" id="ARBA00023014"/>
    </source>
</evidence>
<evidence type="ECO:0000256" key="3">
    <source>
        <dbReference type="ARBA" id="ARBA00023004"/>
    </source>
</evidence>
<name>A0A218P2F5_THECE</name>
<evidence type="ECO:0000256" key="1">
    <source>
        <dbReference type="ARBA" id="ARBA00022691"/>
    </source>
</evidence>
<evidence type="ECO:0000256" key="2">
    <source>
        <dbReference type="ARBA" id="ARBA00022723"/>
    </source>
</evidence>
<dbReference type="GeneID" id="33324256"/>
<keyword evidence="3" id="KW-0408">Iron</keyword>
<dbReference type="SFLD" id="SFLDG01098">
    <property type="entry name" value="Uncharacterised_Radical_SAM_Su"/>
    <property type="match status" value="1"/>
</dbReference>
<dbReference type="Gene3D" id="3.20.20.70">
    <property type="entry name" value="Aldolase class I"/>
    <property type="match status" value="1"/>
</dbReference>
<organism evidence="6 7">
    <name type="scientific">Thermococcus celer Vu 13 = JCM 8558</name>
    <dbReference type="NCBI Taxonomy" id="1293037"/>
    <lineage>
        <taxon>Archaea</taxon>
        <taxon>Methanobacteriati</taxon>
        <taxon>Methanobacteriota</taxon>
        <taxon>Thermococci</taxon>
        <taxon>Thermococcales</taxon>
        <taxon>Thermococcaceae</taxon>
        <taxon>Thermococcus</taxon>
    </lineage>
</organism>
<dbReference type="OrthoDB" id="15118at2157"/>
<evidence type="ECO:0000313" key="7">
    <source>
        <dbReference type="Proteomes" id="UP000197156"/>
    </source>
</evidence>
<accession>A0A218P2F5</accession>
<dbReference type="EMBL" id="CP014854">
    <property type="protein sequence ID" value="ASI99116.1"/>
    <property type="molecule type" value="Genomic_DNA"/>
</dbReference>
<feature type="domain" description="Radical SAM core" evidence="5">
    <location>
        <begin position="21"/>
        <end position="248"/>
    </location>
</feature>
<dbReference type="KEGG" id="tce:A3L02_05815"/>
<dbReference type="SUPFAM" id="SSF102114">
    <property type="entry name" value="Radical SAM enzymes"/>
    <property type="match status" value="1"/>
</dbReference>
<proteinExistence type="predicted"/>
<protein>
    <submittedName>
        <fullName evidence="6">Biotin synthase</fullName>
    </submittedName>
</protein>
<dbReference type="CDD" id="cd01335">
    <property type="entry name" value="Radical_SAM"/>
    <property type="match status" value="1"/>
</dbReference>
<keyword evidence="1" id="KW-0949">S-adenosyl-L-methionine</keyword>
<keyword evidence="2" id="KW-0479">Metal-binding</keyword>
<dbReference type="InterPro" id="IPR007197">
    <property type="entry name" value="rSAM"/>
</dbReference>
<dbReference type="GO" id="GO:0003824">
    <property type="term" value="F:catalytic activity"/>
    <property type="evidence" value="ECO:0007669"/>
    <property type="project" value="InterPro"/>
</dbReference>
<dbReference type="RefSeq" id="WP_088863058.1">
    <property type="nucleotide sequence ID" value="NZ_CP014854.1"/>
</dbReference>
<keyword evidence="4" id="KW-0411">Iron-sulfur</keyword>
<keyword evidence="7" id="KW-1185">Reference proteome</keyword>